<reference evidence="2" key="1">
    <citation type="journal article" date="2020" name="Mol. Plant Microbe Interact.">
        <title>Genome Sequence of the Biocontrol Agent Coniothyrium minitans strain Conio (IMI 134523).</title>
        <authorList>
            <person name="Patel D."/>
            <person name="Shittu T.A."/>
            <person name="Baroncelli R."/>
            <person name="Muthumeenakshi S."/>
            <person name="Osborne T.H."/>
            <person name="Janganan T.K."/>
            <person name="Sreenivasaprasad S."/>
        </authorList>
    </citation>
    <scope>NUCLEOTIDE SEQUENCE</scope>
    <source>
        <strain evidence="2">Conio</strain>
    </source>
</reference>
<dbReference type="EMBL" id="WJXW01000010">
    <property type="protein sequence ID" value="KAF9732377.1"/>
    <property type="molecule type" value="Genomic_DNA"/>
</dbReference>
<feature type="compositionally biased region" description="Polar residues" evidence="1">
    <location>
        <begin position="58"/>
        <end position="67"/>
    </location>
</feature>
<dbReference type="Proteomes" id="UP000756921">
    <property type="component" value="Unassembled WGS sequence"/>
</dbReference>
<gene>
    <name evidence="2" type="ORF">PMIN01_09235</name>
</gene>
<evidence type="ECO:0000313" key="2">
    <source>
        <dbReference type="EMBL" id="KAF9732377.1"/>
    </source>
</evidence>
<sequence length="341" mass="37739">MEAVQQASISSMPGHKSPSEDNVSVNHMTHLSGMTLADFVTEPKVHLIEAIASCSKQPIQSQSIMNQSSKRSSRASTSTTKSQLRQTNSILVDMLQNIQNELAGHRTILLNIQNRVSTLEDEPNATGNNDAPQLTLRALEGQDDPSKRSSKLLEPEVSNWWQACQTFASNAEPPLSVREFLGTPRRFSGFDFKWEVPDTPPVTPPDSDDVPPLTPTSDKVEHSEVGSLLGQNMFLGEELTNPTPKIAGPSDEANVDIMERTFKLDAKSLQPAPSAKSMVVENEDVVAAIEPELVGNPQRYFEGVRSLVTYKALLKHKPSEKEHHVLIHFHRRKDVERLRAA</sequence>
<name>A0A9P6GAY3_9PLEO</name>
<comment type="caution">
    <text evidence="2">The sequence shown here is derived from an EMBL/GenBank/DDBJ whole genome shotgun (WGS) entry which is preliminary data.</text>
</comment>
<dbReference type="OrthoDB" id="3778454at2759"/>
<feature type="region of interest" description="Disordered" evidence="1">
    <location>
        <begin position="58"/>
        <end position="84"/>
    </location>
</feature>
<feature type="compositionally biased region" description="Low complexity" evidence="1">
    <location>
        <begin position="68"/>
        <end position="82"/>
    </location>
</feature>
<organism evidence="2 3">
    <name type="scientific">Paraphaeosphaeria minitans</name>
    <dbReference type="NCBI Taxonomy" id="565426"/>
    <lineage>
        <taxon>Eukaryota</taxon>
        <taxon>Fungi</taxon>
        <taxon>Dikarya</taxon>
        <taxon>Ascomycota</taxon>
        <taxon>Pezizomycotina</taxon>
        <taxon>Dothideomycetes</taxon>
        <taxon>Pleosporomycetidae</taxon>
        <taxon>Pleosporales</taxon>
        <taxon>Massarineae</taxon>
        <taxon>Didymosphaeriaceae</taxon>
        <taxon>Paraphaeosphaeria</taxon>
    </lineage>
</organism>
<evidence type="ECO:0000256" key="1">
    <source>
        <dbReference type="SAM" id="MobiDB-lite"/>
    </source>
</evidence>
<dbReference type="AlphaFoldDB" id="A0A9P6GAY3"/>
<protein>
    <submittedName>
        <fullName evidence="2">Uncharacterized protein</fullName>
    </submittedName>
</protein>
<feature type="region of interest" description="Disordered" evidence="1">
    <location>
        <begin position="1"/>
        <end position="25"/>
    </location>
</feature>
<accession>A0A9P6GAY3</accession>
<keyword evidence="3" id="KW-1185">Reference proteome</keyword>
<feature type="region of interest" description="Disordered" evidence="1">
    <location>
        <begin position="199"/>
        <end position="221"/>
    </location>
</feature>
<proteinExistence type="predicted"/>
<evidence type="ECO:0000313" key="3">
    <source>
        <dbReference type="Proteomes" id="UP000756921"/>
    </source>
</evidence>
<feature type="compositionally biased region" description="Polar residues" evidence="1">
    <location>
        <begin position="1"/>
        <end position="11"/>
    </location>
</feature>